<comment type="caution">
    <text evidence="2">The sequence shown here is derived from an EMBL/GenBank/DDBJ whole genome shotgun (WGS) entry which is preliminary data.</text>
</comment>
<gene>
    <name evidence="2" type="ORF">SteCoe_21627</name>
</gene>
<evidence type="ECO:0000313" key="3">
    <source>
        <dbReference type="Proteomes" id="UP000187209"/>
    </source>
</evidence>
<feature type="coiled-coil region" evidence="1">
    <location>
        <begin position="214"/>
        <end position="241"/>
    </location>
</feature>
<keyword evidence="3" id="KW-1185">Reference proteome</keyword>
<accession>A0A1R2BP08</accession>
<evidence type="ECO:0000313" key="2">
    <source>
        <dbReference type="EMBL" id="OMJ78522.1"/>
    </source>
</evidence>
<sequence length="357" mass="41609">MGRKPNQKCFKKPEKSLNSNLEDFFISNNPYDCLYDNRFSPDSLRSLRKELKEAITNIYSKFLTHFCERKQHRILTKNPHYQVPPDEMLIEKNYCNELTQKVKQLVHLDSLNDIYFAFCKCVNAFMEQISQELHEKDLSDPILQLVCVAEAYFVIENSSTELGKVTQGIFDKKPSFVTCESVTKLSFCSHVIHKFSESLHKISDCAENNNIQSLLLIEKKLRSLEKTMKNAEKSKKNDKNQYLAHFSGMTFLGDDLAVDSPDEEFKEVKKKRVRRRRVSKASTAETSGSPFDRKSRDNIWKAIDEDYGYAQMDKEIIEFQKSLGKIKPSNSKKKPNLSKEWLLALRDRIRKFNSFLP</sequence>
<name>A0A1R2BP08_9CILI</name>
<proteinExistence type="predicted"/>
<dbReference type="Proteomes" id="UP000187209">
    <property type="component" value="Unassembled WGS sequence"/>
</dbReference>
<organism evidence="2 3">
    <name type="scientific">Stentor coeruleus</name>
    <dbReference type="NCBI Taxonomy" id="5963"/>
    <lineage>
        <taxon>Eukaryota</taxon>
        <taxon>Sar</taxon>
        <taxon>Alveolata</taxon>
        <taxon>Ciliophora</taxon>
        <taxon>Postciliodesmatophora</taxon>
        <taxon>Heterotrichea</taxon>
        <taxon>Heterotrichida</taxon>
        <taxon>Stentoridae</taxon>
        <taxon>Stentor</taxon>
    </lineage>
</organism>
<dbReference type="EMBL" id="MPUH01000517">
    <property type="protein sequence ID" value="OMJ78522.1"/>
    <property type="molecule type" value="Genomic_DNA"/>
</dbReference>
<keyword evidence="1" id="KW-0175">Coiled coil</keyword>
<evidence type="ECO:0000256" key="1">
    <source>
        <dbReference type="SAM" id="Coils"/>
    </source>
</evidence>
<protein>
    <submittedName>
        <fullName evidence="2">Uncharacterized protein</fullName>
    </submittedName>
</protein>
<reference evidence="2 3" key="1">
    <citation type="submission" date="2016-11" db="EMBL/GenBank/DDBJ databases">
        <title>The macronuclear genome of Stentor coeruleus: a giant cell with tiny introns.</title>
        <authorList>
            <person name="Slabodnick M."/>
            <person name="Ruby J.G."/>
            <person name="Reiff S.B."/>
            <person name="Swart E.C."/>
            <person name="Gosai S."/>
            <person name="Prabakaran S."/>
            <person name="Witkowska E."/>
            <person name="Larue G.E."/>
            <person name="Fisher S."/>
            <person name="Freeman R.M."/>
            <person name="Gunawardena J."/>
            <person name="Chu W."/>
            <person name="Stover N.A."/>
            <person name="Gregory B.D."/>
            <person name="Nowacki M."/>
            <person name="Derisi J."/>
            <person name="Roy S.W."/>
            <person name="Marshall W.F."/>
            <person name="Sood P."/>
        </authorList>
    </citation>
    <scope>NUCLEOTIDE SEQUENCE [LARGE SCALE GENOMIC DNA]</scope>
    <source>
        <strain evidence="2">WM001</strain>
    </source>
</reference>
<dbReference type="OrthoDB" id="322809at2759"/>
<dbReference type="AlphaFoldDB" id="A0A1R2BP08"/>